<keyword evidence="4 5" id="KW-0472">Membrane</keyword>
<feature type="transmembrane region" description="Helical" evidence="5">
    <location>
        <begin position="153"/>
        <end position="176"/>
    </location>
</feature>
<dbReference type="AlphaFoldDB" id="A0A7V0QRV0"/>
<comment type="subcellular location">
    <subcellularLocation>
        <location evidence="5">Cell membrane</location>
        <topology evidence="5">Multi-pass membrane protein</topology>
    </subcellularLocation>
    <subcellularLocation>
        <location evidence="1">Membrane</location>
        <topology evidence="1">Multi-pass membrane protein</topology>
    </subcellularLocation>
</comment>
<keyword evidence="3 5" id="KW-1133">Transmembrane helix</keyword>
<feature type="transmembrane region" description="Helical" evidence="5">
    <location>
        <begin position="7"/>
        <end position="27"/>
    </location>
</feature>
<name>A0A7V0QRV0_UNCAE</name>
<evidence type="ECO:0000256" key="5">
    <source>
        <dbReference type="RuleBase" id="RU363032"/>
    </source>
</evidence>
<reference evidence="7" key="1">
    <citation type="journal article" date="2020" name="mSystems">
        <title>Genome- and Community-Level Interaction Insights into Carbon Utilization and Element Cycling Functions of Hydrothermarchaeota in Hydrothermal Sediment.</title>
        <authorList>
            <person name="Zhou Z."/>
            <person name="Liu Y."/>
            <person name="Xu W."/>
            <person name="Pan J."/>
            <person name="Luo Z.H."/>
            <person name="Li M."/>
        </authorList>
    </citation>
    <scope>NUCLEOTIDE SEQUENCE [LARGE SCALE GENOMIC DNA]</scope>
    <source>
        <strain evidence="7">HyVt-219</strain>
    </source>
</reference>
<feature type="transmembrane region" description="Helical" evidence="5">
    <location>
        <begin position="258"/>
        <end position="278"/>
    </location>
</feature>
<comment type="similarity">
    <text evidence="5">Belongs to the binding-protein-dependent transport system permease family.</text>
</comment>
<evidence type="ECO:0000256" key="2">
    <source>
        <dbReference type="ARBA" id="ARBA00022692"/>
    </source>
</evidence>
<protein>
    <submittedName>
        <fullName evidence="7">Sugar ABC transporter permease</fullName>
    </submittedName>
</protein>
<dbReference type="InterPro" id="IPR035906">
    <property type="entry name" value="MetI-like_sf"/>
</dbReference>
<evidence type="ECO:0000256" key="4">
    <source>
        <dbReference type="ARBA" id="ARBA00023136"/>
    </source>
</evidence>
<evidence type="ECO:0000259" key="6">
    <source>
        <dbReference type="PROSITE" id="PS50928"/>
    </source>
</evidence>
<dbReference type="Gene3D" id="1.10.3720.10">
    <property type="entry name" value="MetI-like"/>
    <property type="match status" value="1"/>
</dbReference>
<gene>
    <name evidence="7" type="ORF">ENG47_01345</name>
</gene>
<dbReference type="SUPFAM" id="SSF161098">
    <property type="entry name" value="MetI-like"/>
    <property type="match status" value="1"/>
</dbReference>
<organism evidence="7">
    <name type="scientific">Aerophobetes bacterium</name>
    <dbReference type="NCBI Taxonomy" id="2030807"/>
    <lineage>
        <taxon>Bacteria</taxon>
        <taxon>Candidatus Aerophobota</taxon>
    </lineage>
</organism>
<evidence type="ECO:0000313" key="7">
    <source>
        <dbReference type="EMBL" id="HDN84387.1"/>
    </source>
</evidence>
<keyword evidence="5" id="KW-0813">Transport</keyword>
<proteinExistence type="inferred from homology"/>
<dbReference type="Proteomes" id="UP000885660">
    <property type="component" value="Unassembled WGS sequence"/>
</dbReference>
<evidence type="ECO:0000256" key="3">
    <source>
        <dbReference type="ARBA" id="ARBA00022989"/>
    </source>
</evidence>
<feature type="transmembrane region" description="Helical" evidence="5">
    <location>
        <begin position="69"/>
        <end position="91"/>
    </location>
</feature>
<feature type="domain" description="ABC transmembrane type-1" evidence="6">
    <location>
        <begin position="65"/>
        <end position="277"/>
    </location>
</feature>
<dbReference type="InterPro" id="IPR000515">
    <property type="entry name" value="MetI-like"/>
</dbReference>
<accession>A0A7V0QRV0</accession>
<dbReference type="PROSITE" id="PS50928">
    <property type="entry name" value="ABC_TM1"/>
    <property type="match status" value="1"/>
</dbReference>
<dbReference type="GO" id="GO:0005886">
    <property type="term" value="C:plasma membrane"/>
    <property type="evidence" value="ECO:0007669"/>
    <property type="project" value="UniProtKB-SubCell"/>
</dbReference>
<dbReference type="GO" id="GO:0055085">
    <property type="term" value="P:transmembrane transport"/>
    <property type="evidence" value="ECO:0007669"/>
    <property type="project" value="InterPro"/>
</dbReference>
<feature type="transmembrane region" description="Helical" evidence="5">
    <location>
        <begin position="128"/>
        <end position="146"/>
    </location>
</feature>
<evidence type="ECO:0000256" key="1">
    <source>
        <dbReference type="ARBA" id="ARBA00004141"/>
    </source>
</evidence>
<keyword evidence="2 5" id="KW-0812">Transmembrane</keyword>
<feature type="transmembrane region" description="Helical" evidence="5">
    <location>
        <begin position="103"/>
        <end position="122"/>
    </location>
</feature>
<dbReference type="PANTHER" id="PTHR43759:SF1">
    <property type="entry name" value="GLUCOSE IMPORT SYSTEM PERMEASE PROTEIN GLCT"/>
    <property type="match status" value="1"/>
</dbReference>
<sequence>MRVSLIPYFLIIPAIVILVALIIYPLVFSLSTSLSDFSLRKTSSYFIGLTNYWDAFHDEEFLVSLKNTLGFVAGMVSLEFFLGLVIALLSIGELRGIGFFRSLLVVPFSVAPVVVGLMWRYMAFKGGIVSYFLSLIGFQPPRGLLGEAFTARVIVVAADTWEWTGFMALILIAGLLSIPQEVYDSGQIDGASNWQTLKHITLPLLKPVILIALILRTMDAFCIYDVIYALTMGGPGSSTNVVSLYIYRTAMRYGKLGYASALSWIVLLVVICISLLYIKIAYGKEEI</sequence>
<dbReference type="Pfam" id="PF00528">
    <property type="entry name" value="BPD_transp_1"/>
    <property type="match status" value="1"/>
</dbReference>
<dbReference type="EMBL" id="DRBC01000082">
    <property type="protein sequence ID" value="HDN84387.1"/>
    <property type="molecule type" value="Genomic_DNA"/>
</dbReference>
<dbReference type="PANTHER" id="PTHR43759">
    <property type="entry name" value="TREHALOSE TRANSPORT SYSTEM PERMEASE PROTEIN SUGA"/>
    <property type="match status" value="1"/>
</dbReference>
<dbReference type="InterPro" id="IPR052730">
    <property type="entry name" value="Sugar_ABC_transporter"/>
</dbReference>
<comment type="caution">
    <text evidence="7">The sequence shown here is derived from an EMBL/GenBank/DDBJ whole genome shotgun (WGS) entry which is preliminary data.</text>
</comment>
<dbReference type="SUPFAM" id="SSF160964">
    <property type="entry name" value="MalF N-terminal region-like"/>
    <property type="match status" value="1"/>
</dbReference>
<dbReference type="CDD" id="cd06261">
    <property type="entry name" value="TM_PBP2"/>
    <property type="match status" value="1"/>
</dbReference>